<dbReference type="AlphaFoldDB" id="A0A562IKV2"/>
<accession>A0A562IKV2</accession>
<reference evidence="1 2" key="1">
    <citation type="submission" date="2019-07" db="EMBL/GenBank/DDBJ databases">
        <title>Genomic Encyclopedia of Type Strains, Phase I: the one thousand microbial genomes (KMG-I) project.</title>
        <authorList>
            <person name="Kyrpides N."/>
        </authorList>
    </citation>
    <scope>NUCLEOTIDE SEQUENCE [LARGE SCALE GENOMIC DNA]</scope>
    <source>
        <strain evidence="1 2">DSM 375</strain>
    </source>
</reference>
<comment type="caution">
    <text evidence="1">The sequence shown here is derived from an EMBL/GenBank/DDBJ whole genome shotgun (WGS) entry which is preliminary data.</text>
</comment>
<keyword evidence="2" id="KW-1185">Reference proteome</keyword>
<evidence type="ECO:0000313" key="2">
    <source>
        <dbReference type="Proteomes" id="UP000319627"/>
    </source>
</evidence>
<gene>
    <name evidence="1" type="ORF">LX59_01790</name>
</gene>
<sequence length="39" mass="4362">MMSNKTQHALPAGRWDTNPLRGSPPVCFALELWSIGSYE</sequence>
<dbReference type="EMBL" id="VLKG01000005">
    <property type="protein sequence ID" value="TWH71502.1"/>
    <property type="molecule type" value="Genomic_DNA"/>
</dbReference>
<proteinExistence type="predicted"/>
<protein>
    <submittedName>
        <fullName evidence="1">Uncharacterized protein</fullName>
    </submittedName>
</protein>
<organism evidence="1 2">
    <name type="scientific">Azomonas agilis</name>
    <dbReference type="NCBI Taxonomy" id="116849"/>
    <lineage>
        <taxon>Bacteria</taxon>
        <taxon>Pseudomonadati</taxon>
        <taxon>Pseudomonadota</taxon>
        <taxon>Gammaproteobacteria</taxon>
        <taxon>Pseudomonadales</taxon>
        <taxon>Pseudomonadaceae</taxon>
        <taxon>Azomonas</taxon>
    </lineage>
</organism>
<dbReference type="Proteomes" id="UP000319627">
    <property type="component" value="Unassembled WGS sequence"/>
</dbReference>
<evidence type="ECO:0000313" key="1">
    <source>
        <dbReference type="EMBL" id="TWH71502.1"/>
    </source>
</evidence>
<name>A0A562IKV2_9GAMM</name>